<dbReference type="InterPro" id="IPR004808">
    <property type="entry name" value="AP_endonuc_1"/>
</dbReference>
<dbReference type="InterPro" id="IPR036691">
    <property type="entry name" value="Endo/exonu/phosph_ase_sf"/>
</dbReference>
<evidence type="ECO:0000256" key="2">
    <source>
        <dbReference type="ARBA" id="ARBA00007092"/>
    </source>
</evidence>
<reference evidence="12" key="1">
    <citation type="submission" date="2025-08" db="UniProtKB">
        <authorList>
            <consortium name="Ensembl"/>
        </authorList>
    </citation>
    <scope>IDENTIFICATION</scope>
</reference>
<comment type="similarity">
    <text evidence="2">Belongs to the DNA repair enzymes AP/ExoA family.</text>
</comment>
<dbReference type="Proteomes" id="UP000261480">
    <property type="component" value="Unplaced"/>
</dbReference>
<dbReference type="STRING" id="48701.ENSPMEP00000003530"/>
<dbReference type="Gene3D" id="3.60.10.10">
    <property type="entry name" value="Endonuclease/exonuclease/phosphatase"/>
    <property type="match status" value="1"/>
</dbReference>
<dbReference type="GO" id="GO:0008081">
    <property type="term" value="F:phosphoric diester hydrolase activity"/>
    <property type="evidence" value="ECO:0007669"/>
    <property type="project" value="TreeGrafter"/>
</dbReference>
<proteinExistence type="inferred from homology"/>
<feature type="binding site" evidence="9">
    <location>
        <position position="143"/>
    </location>
    <ligand>
        <name>Mg(2+)</name>
        <dbReference type="ChEBI" id="CHEBI:18420"/>
        <label>1</label>
    </ligand>
</feature>
<dbReference type="PANTHER" id="PTHR22748">
    <property type="entry name" value="AP ENDONUCLEASE"/>
    <property type="match status" value="1"/>
</dbReference>
<dbReference type="GO" id="GO:0003906">
    <property type="term" value="F:DNA-(apurinic or apyrimidinic site) endonuclease activity"/>
    <property type="evidence" value="ECO:0007669"/>
    <property type="project" value="TreeGrafter"/>
</dbReference>
<dbReference type="Ensembl" id="ENSPMET00000010708.1">
    <property type="protein sequence ID" value="ENSPMEP00000003530.1"/>
    <property type="gene ID" value="ENSPMEG00000004685.1"/>
</dbReference>
<evidence type="ECO:0000259" key="11">
    <source>
        <dbReference type="Pfam" id="PF03372"/>
    </source>
</evidence>
<evidence type="ECO:0000256" key="10">
    <source>
        <dbReference type="PIRSR" id="PIRSR604808-3"/>
    </source>
</evidence>
<feature type="binding site" evidence="9">
    <location>
        <position position="39"/>
    </location>
    <ligand>
        <name>Mg(2+)</name>
        <dbReference type="ChEBI" id="CHEBI:18420"/>
        <label>1</label>
    </ligand>
</feature>
<keyword evidence="13" id="KW-1185">Reference proteome</keyword>
<accession>A0A3B3WL56</accession>
<organism evidence="12 13">
    <name type="scientific">Poecilia mexicana</name>
    <dbReference type="NCBI Taxonomy" id="48701"/>
    <lineage>
        <taxon>Eukaryota</taxon>
        <taxon>Metazoa</taxon>
        <taxon>Chordata</taxon>
        <taxon>Craniata</taxon>
        <taxon>Vertebrata</taxon>
        <taxon>Euteleostomi</taxon>
        <taxon>Actinopterygii</taxon>
        <taxon>Neopterygii</taxon>
        <taxon>Teleostei</taxon>
        <taxon>Neoteleostei</taxon>
        <taxon>Acanthomorphata</taxon>
        <taxon>Ovalentaria</taxon>
        <taxon>Atherinomorphae</taxon>
        <taxon>Cyprinodontiformes</taxon>
        <taxon>Poeciliidae</taxon>
        <taxon>Poeciliinae</taxon>
        <taxon>Poecilia</taxon>
    </lineage>
</organism>
<keyword evidence="9" id="KW-0464">Manganese</keyword>
<feature type="site" description="Transition state stabilizer" evidence="10">
    <location>
        <position position="145"/>
    </location>
</feature>
<evidence type="ECO:0000256" key="7">
    <source>
        <dbReference type="ARBA" id="ARBA00022842"/>
    </source>
</evidence>
<dbReference type="PANTHER" id="PTHR22748:SF4">
    <property type="entry name" value="DNA-(APURINIC OR APYRIMIDINIC SITE) ENDONUCLEASE 2"/>
    <property type="match status" value="1"/>
</dbReference>
<feature type="domain" description="Endonuclease/exonuclease/phosphatase" evidence="11">
    <location>
        <begin position="9"/>
        <end position="148"/>
    </location>
</feature>
<comment type="cofactor">
    <cofactor evidence="9">
        <name>Mg(2+)</name>
        <dbReference type="ChEBI" id="CHEBI:18420"/>
    </cofactor>
    <cofactor evidence="9">
        <name>Mn(2+)</name>
        <dbReference type="ChEBI" id="CHEBI:29035"/>
    </cofactor>
    <text evidence="9">Probably binds two magnesium or manganese ions per subunit.</text>
</comment>
<dbReference type="GO" id="GO:0005634">
    <property type="term" value="C:nucleus"/>
    <property type="evidence" value="ECO:0007669"/>
    <property type="project" value="TreeGrafter"/>
</dbReference>
<keyword evidence="6" id="KW-0378">Hydrolase</keyword>
<keyword evidence="7 9" id="KW-0460">Magnesium</keyword>
<comment type="catalytic activity">
    <reaction evidence="1">
        <text>Exonucleolytic cleavage in the 3'- to 5'-direction to yield nucleoside 5'-phosphates.</text>
        <dbReference type="EC" id="3.1.11.2"/>
    </reaction>
</comment>
<evidence type="ECO:0000313" key="12">
    <source>
        <dbReference type="Ensembl" id="ENSPMEP00000003530.1"/>
    </source>
</evidence>
<keyword evidence="4 9" id="KW-0479">Metal-binding</keyword>
<name>A0A3B3WL56_9TELE</name>
<keyword evidence="5" id="KW-0227">DNA damage</keyword>
<evidence type="ECO:0000256" key="8">
    <source>
        <dbReference type="ARBA" id="ARBA00023204"/>
    </source>
</evidence>
<evidence type="ECO:0000256" key="1">
    <source>
        <dbReference type="ARBA" id="ARBA00000493"/>
    </source>
</evidence>
<protein>
    <recommendedName>
        <fullName evidence="3">exodeoxyribonuclease III</fullName>
        <ecNumber evidence="3">3.1.11.2</ecNumber>
    </recommendedName>
</protein>
<dbReference type="GO" id="GO:0006284">
    <property type="term" value="P:base-excision repair"/>
    <property type="evidence" value="ECO:0007669"/>
    <property type="project" value="TreeGrafter"/>
</dbReference>
<evidence type="ECO:0000256" key="9">
    <source>
        <dbReference type="PIRSR" id="PIRSR604808-2"/>
    </source>
</evidence>
<evidence type="ECO:0000256" key="5">
    <source>
        <dbReference type="ARBA" id="ARBA00022763"/>
    </source>
</evidence>
<dbReference type="SUPFAM" id="SSF56219">
    <property type="entry name" value="DNase I-like"/>
    <property type="match status" value="1"/>
</dbReference>
<evidence type="ECO:0000256" key="6">
    <source>
        <dbReference type="ARBA" id="ARBA00022801"/>
    </source>
</evidence>
<dbReference type="InterPro" id="IPR005135">
    <property type="entry name" value="Endo/exonuclease/phosphatase"/>
</dbReference>
<feature type="binding site" evidence="9">
    <location>
        <position position="10"/>
    </location>
    <ligand>
        <name>Mg(2+)</name>
        <dbReference type="ChEBI" id="CHEBI:18420"/>
        <label>1</label>
    </ligand>
</feature>
<evidence type="ECO:0000256" key="4">
    <source>
        <dbReference type="ARBA" id="ARBA00022723"/>
    </source>
</evidence>
<dbReference type="GO" id="GO:0046872">
    <property type="term" value="F:metal ion binding"/>
    <property type="evidence" value="ECO:0007669"/>
    <property type="project" value="UniProtKB-KW"/>
</dbReference>
<reference evidence="12" key="2">
    <citation type="submission" date="2025-09" db="UniProtKB">
        <authorList>
            <consortium name="Ensembl"/>
        </authorList>
    </citation>
    <scope>IDENTIFICATION</scope>
</reference>
<sequence>ISQLHITTINTRGLRDEVKCQSVFDHLHNSGGDLFLLQECGLPFMENYSKYEKRWTHGWSIWSGDNQNRATGVAILFNNKKFQIEKVENIVDGRVLLIDLDKEGFKIRLINVYGPTDLSERVILLQNLQSYICCGKNVIIAGDFNLDPVPFSDHHKITVSMKFVDSKKQRVGLWKLNTSLLKNEKIVKRYTY</sequence>
<dbReference type="Pfam" id="PF03372">
    <property type="entry name" value="Exo_endo_phos"/>
    <property type="match status" value="1"/>
</dbReference>
<evidence type="ECO:0000313" key="13">
    <source>
        <dbReference type="Proteomes" id="UP000261480"/>
    </source>
</evidence>
<dbReference type="GO" id="GO:0008311">
    <property type="term" value="F:double-stranded DNA 3'-5' DNA exonuclease activity"/>
    <property type="evidence" value="ECO:0007669"/>
    <property type="project" value="UniProtKB-EC"/>
</dbReference>
<keyword evidence="8" id="KW-0234">DNA repair</keyword>
<feature type="binding site" evidence="9">
    <location>
        <position position="145"/>
    </location>
    <ligand>
        <name>Mg(2+)</name>
        <dbReference type="ChEBI" id="CHEBI:18420"/>
        <label>1</label>
    </ligand>
</feature>
<evidence type="ECO:0000256" key="3">
    <source>
        <dbReference type="ARBA" id="ARBA00012115"/>
    </source>
</evidence>
<dbReference type="AlphaFoldDB" id="A0A3B3WL56"/>
<dbReference type="EC" id="3.1.11.2" evidence="3"/>